<dbReference type="EMBL" id="HBIQ01087107">
    <property type="protein sequence ID" value="CAE0588000.1"/>
    <property type="molecule type" value="Transcribed_RNA"/>
</dbReference>
<dbReference type="InterPro" id="IPR002110">
    <property type="entry name" value="Ankyrin_rpt"/>
</dbReference>
<accession>A0A7S3TNJ2</accession>
<reference evidence="5" key="1">
    <citation type="submission" date="2021-01" db="EMBL/GenBank/DDBJ databases">
        <authorList>
            <person name="Corre E."/>
            <person name="Pelletier E."/>
            <person name="Niang G."/>
            <person name="Scheremetjew M."/>
            <person name="Finn R."/>
            <person name="Kale V."/>
            <person name="Holt S."/>
            <person name="Cochrane G."/>
            <person name="Meng A."/>
            <person name="Brown T."/>
            <person name="Cohen L."/>
        </authorList>
    </citation>
    <scope>NUCLEOTIDE SEQUENCE</scope>
    <source>
        <strain evidence="5">SPMC142</strain>
    </source>
</reference>
<evidence type="ECO:0000313" key="5">
    <source>
        <dbReference type="EMBL" id="CAE0588000.1"/>
    </source>
</evidence>
<dbReference type="PROSITE" id="PS50088">
    <property type="entry name" value="ANK_REPEAT"/>
    <property type="match status" value="6"/>
</dbReference>
<dbReference type="Pfam" id="PF13637">
    <property type="entry name" value="Ank_4"/>
    <property type="match status" value="1"/>
</dbReference>
<evidence type="ECO:0000256" key="4">
    <source>
        <dbReference type="SAM" id="MobiDB-lite"/>
    </source>
</evidence>
<dbReference type="Pfam" id="PF12796">
    <property type="entry name" value="Ank_2"/>
    <property type="match status" value="4"/>
</dbReference>
<keyword evidence="1" id="KW-0677">Repeat</keyword>
<feature type="repeat" description="ANK" evidence="3">
    <location>
        <begin position="335"/>
        <end position="367"/>
    </location>
</feature>
<keyword evidence="2 3" id="KW-0040">ANK repeat</keyword>
<feature type="region of interest" description="Disordered" evidence="4">
    <location>
        <begin position="463"/>
        <end position="505"/>
    </location>
</feature>
<dbReference type="Gene3D" id="1.25.40.20">
    <property type="entry name" value="Ankyrin repeat-containing domain"/>
    <property type="match status" value="5"/>
</dbReference>
<feature type="repeat" description="ANK" evidence="3">
    <location>
        <begin position="189"/>
        <end position="221"/>
    </location>
</feature>
<feature type="repeat" description="ANK" evidence="3">
    <location>
        <begin position="23"/>
        <end position="55"/>
    </location>
</feature>
<dbReference type="SUPFAM" id="SSF48403">
    <property type="entry name" value="Ankyrin repeat"/>
    <property type="match status" value="1"/>
</dbReference>
<gene>
    <name evidence="5" type="ORF">SACU0126_LOCUS27783</name>
</gene>
<feature type="compositionally biased region" description="Polar residues" evidence="4">
    <location>
        <begin position="490"/>
        <end position="503"/>
    </location>
</feature>
<evidence type="ECO:0008006" key="6">
    <source>
        <dbReference type="Google" id="ProtNLM"/>
    </source>
</evidence>
<feature type="repeat" description="ANK" evidence="3">
    <location>
        <begin position="267"/>
        <end position="299"/>
    </location>
</feature>
<dbReference type="PANTHER" id="PTHR24198:SF165">
    <property type="entry name" value="ANKYRIN REPEAT-CONTAINING PROTEIN-RELATED"/>
    <property type="match status" value="1"/>
</dbReference>
<dbReference type="AlphaFoldDB" id="A0A7S3TNJ2"/>
<evidence type="ECO:0000256" key="2">
    <source>
        <dbReference type="ARBA" id="ARBA00023043"/>
    </source>
</evidence>
<dbReference type="PROSITE" id="PS50297">
    <property type="entry name" value="ANK_REP_REGION"/>
    <property type="match status" value="6"/>
</dbReference>
<proteinExistence type="predicted"/>
<dbReference type="InterPro" id="IPR036770">
    <property type="entry name" value="Ankyrin_rpt-contain_sf"/>
</dbReference>
<evidence type="ECO:0000256" key="1">
    <source>
        <dbReference type="ARBA" id="ARBA00022737"/>
    </source>
</evidence>
<evidence type="ECO:0000256" key="3">
    <source>
        <dbReference type="PROSITE-ProRule" id="PRU00023"/>
    </source>
</evidence>
<dbReference type="SMART" id="SM00248">
    <property type="entry name" value="ANK"/>
    <property type="match status" value="11"/>
</dbReference>
<dbReference type="PANTHER" id="PTHR24198">
    <property type="entry name" value="ANKYRIN REPEAT AND PROTEIN KINASE DOMAIN-CONTAINING PROTEIN"/>
    <property type="match status" value="1"/>
</dbReference>
<feature type="compositionally biased region" description="Basic and acidic residues" evidence="4">
    <location>
        <begin position="466"/>
        <end position="482"/>
    </location>
</feature>
<sequence length="521" mass="56655">MGEVELVDALLKAGVSVYESDAQANTALILAAKNGHADVCRLLKSQGADEHVRNAFRENAYDLANNSRRMDVLRVFNPWASDLDVGFQGNSFEDKKAKNTLCEPCDLSNGVTMLMLACRQGDIDAVREILDARQDDPLARTSSGCTALTMASEEGGEAHVHVVEELLRRCQAEYSFPVEYLLEQYLYSGRKTAMVLAATNGHLEVVKLLANARANINVRTQRMQFIDGARVDGDRRTVLHLTCMHGHHDVASFLIDNKADINATNYSGDTPLMLAARYGHSQVVKLLLRSNCTVADETMAPSWSSMHRACGAGHVDVAEALLEAHEEFVNHKDKKGLTPLMAAVSANFSEGAVILMNKGANVHERDHEGRSAVFYAAMAGQEKSLRVLLTAHNIQVDQPDSVGETPLMAACKSGHESTARLLLNAQANLEAPDDVAPNPLIIAAAAGHEPIVRMLLNNGAHRRKEKAAEEAMKASKSREGADVHGALNPTPLTRTDSSMSSGGTERFHKIIELLKREPMSP</sequence>
<name>A0A7S3TNJ2_9SPIT</name>
<dbReference type="Pfam" id="PF00023">
    <property type="entry name" value="Ank"/>
    <property type="match status" value="1"/>
</dbReference>
<protein>
    <recommendedName>
        <fullName evidence="6">Ankyrin repeat protein</fullName>
    </recommendedName>
</protein>
<organism evidence="5">
    <name type="scientific">Strombidinopsis acuminata</name>
    <dbReference type="NCBI Taxonomy" id="141414"/>
    <lineage>
        <taxon>Eukaryota</taxon>
        <taxon>Sar</taxon>
        <taxon>Alveolata</taxon>
        <taxon>Ciliophora</taxon>
        <taxon>Intramacronucleata</taxon>
        <taxon>Spirotrichea</taxon>
        <taxon>Choreotrichia</taxon>
        <taxon>Choreotrichida</taxon>
        <taxon>Strombidinopsidae</taxon>
        <taxon>Strombidinopsis</taxon>
    </lineage>
</organism>
<feature type="repeat" description="ANK" evidence="3">
    <location>
        <begin position="234"/>
        <end position="266"/>
    </location>
</feature>
<feature type="repeat" description="ANK" evidence="3">
    <location>
        <begin position="402"/>
        <end position="434"/>
    </location>
</feature>